<feature type="transmembrane region" description="Helical" evidence="8">
    <location>
        <begin position="16"/>
        <end position="36"/>
    </location>
</feature>
<evidence type="ECO:0000256" key="3">
    <source>
        <dbReference type="ARBA" id="ARBA00022553"/>
    </source>
</evidence>
<dbReference type="CDD" id="cd06225">
    <property type="entry name" value="HAMP"/>
    <property type="match status" value="1"/>
</dbReference>
<dbReference type="InterPro" id="IPR050640">
    <property type="entry name" value="Bact_2-comp_sensor_kinase"/>
</dbReference>
<keyword evidence="11" id="KW-1185">Reference proteome</keyword>
<dbReference type="SMART" id="SM00387">
    <property type="entry name" value="HATPase_c"/>
    <property type="match status" value="1"/>
</dbReference>
<dbReference type="Pfam" id="PF06580">
    <property type="entry name" value="His_kinase"/>
    <property type="match status" value="1"/>
</dbReference>
<evidence type="ECO:0000256" key="5">
    <source>
        <dbReference type="ARBA" id="ARBA00022777"/>
    </source>
</evidence>
<dbReference type="Proteomes" id="UP000616779">
    <property type="component" value="Unassembled WGS sequence"/>
</dbReference>
<dbReference type="Pfam" id="PF02518">
    <property type="entry name" value="HATPase_c"/>
    <property type="match status" value="1"/>
</dbReference>
<accession>A0ABX1Y2R8</accession>
<keyword evidence="6 8" id="KW-0472">Membrane</keyword>
<feature type="compositionally biased region" description="Basic and acidic residues" evidence="7">
    <location>
        <begin position="577"/>
        <end position="590"/>
    </location>
</feature>
<dbReference type="Gene3D" id="6.10.340.10">
    <property type="match status" value="1"/>
</dbReference>
<dbReference type="InterPro" id="IPR003660">
    <property type="entry name" value="HAMP_dom"/>
</dbReference>
<dbReference type="EMBL" id="WHOA01000164">
    <property type="protein sequence ID" value="NOU74303.1"/>
    <property type="molecule type" value="Genomic_DNA"/>
</dbReference>
<dbReference type="PANTHER" id="PTHR34220">
    <property type="entry name" value="SENSOR HISTIDINE KINASE YPDA"/>
    <property type="match status" value="1"/>
</dbReference>
<evidence type="ECO:0000256" key="4">
    <source>
        <dbReference type="ARBA" id="ARBA00022679"/>
    </source>
</evidence>
<organism evidence="10 11">
    <name type="scientific">Paenibacillus phytorum</name>
    <dbReference type="NCBI Taxonomy" id="2654977"/>
    <lineage>
        <taxon>Bacteria</taxon>
        <taxon>Bacillati</taxon>
        <taxon>Bacillota</taxon>
        <taxon>Bacilli</taxon>
        <taxon>Bacillales</taxon>
        <taxon>Paenibacillaceae</taxon>
        <taxon>Paenibacillus</taxon>
    </lineage>
</organism>
<sequence length="590" mass="67651">MQSLFFYPKRNLRAKLFLFFLIVAIIPLNILGYLSYAKSSQIVQAQIGQYGQSAVNQLQAQLDTYASQMQMTSRYIYSYLLDPLNNTLHEEEPSSYASFLDQKNFERFLDAHKTMDSTGIYLITQSGYYYGSPQINVDRLRQSDWWKAIPSGLHGEYWTGFHAPDYYIARNLNLPDQVMGFVFPLSSQYGTFTNGFIFIEVDATKVLDSFRMLEGELHSFVSIRDASGRAIYDTPKAAMSKDDDLVWTKTLESNKWTVEVRTPYEQVYRSVNVIQPLTAFVIAGTLLLALIVSFLFSSQITKRIKRLKNKMELVGIGKLHSRIDLGSEDELGRLGNSFNSMVEQIQTLIQEVTKKEQLKKEAELRAFHYQINPHLLLNTLNSIQWQAKLKGDDEIRQTIYHLTKVLEGSLITTQELVPLHKELRTVEHYLKIQEVRYGGAFEFQSSVEEELNHYLIPRMTLQPLLENCFFHGFEDGEGTIKLTVAKHKGELMLVLADNGEGIPEQRLATLLDEQMPRSGRGGLGCFNVDQKFKLHFGEQYGMKIESQEGNGTTITIRWPMKEEIREPHNPLSNKLPDGSDKMAHSPEKFE</sequence>
<keyword evidence="5" id="KW-0418">Kinase</keyword>
<dbReference type="PROSITE" id="PS50885">
    <property type="entry name" value="HAMP"/>
    <property type="match status" value="1"/>
</dbReference>
<proteinExistence type="predicted"/>
<dbReference type="PANTHER" id="PTHR34220:SF7">
    <property type="entry name" value="SENSOR HISTIDINE KINASE YPDA"/>
    <property type="match status" value="1"/>
</dbReference>
<gene>
    <name evidence="10" type="ORF">GC098_23390</name>
</gene>
<evidence type="ECO:0000256" key="6">
    <source>
        <dbReference type="ARBA" id="ARBA00023136"/>
    </source>
</evidence>
<dbReference type="Gene3D" id="3.30.565.10">
    <property type="entry name" value="Histidine kinase-like ATPase, C-terminal domain"/>
    <property type="match status" value="1"/>
</dbReference>
<feature type="domain" description="HAMP" evidence="9">
    <location>
        <begin position="298"/>
        <end position="350"/>
    </location>
</feature>
<keyword evidence="2" id="KW-1003">Cell membrane</keyword>
<evidence type="ECO:0000259" key="9">
    <source>
        <dbReference type="PROSITE" id="PS50885"/>
    </source>
</evidence>
<comment type="caution">
    <text evidence="10">The sequence shown here is derived from an EMBL/GenBank/DDBJ whole genome shotgun (WGS) entry which is preliminary data.</text>
</comment>
<keyword evidence="4" id="KW-0808">Transferase</keyword>
<keyword evidence="3" id="KW-0597">Phosphoprotein</keyword>
<evidence type="ECO:0000313" key="10">
    <source>
        <dbReference type="EMBL" id="NOU74303.1"/>
    </source>
</evidence>
<feature type="region of interest" description="Disordered" evidence="7">
    <location>
        <begin position="561"/>
        <end position="590"/>
    </location>
</feature>
<protein>
    <submittedName>
        <fullName evidence="10">HAMP domain-containing protein</fullName>
    </submittedName>
</protein>
<dbReference type="SMART" id="SM00304">
    <property type="entry name" value="HAMP"/>
    <property type="match status" value="1"/>
</dbReference>
<evidence type="ECO:0000313" key="11">
    <source>
        <dbReference type="Proteomes" id="UP000616779"/>
    </source>
</evidence>
<reference evidence="10 11" key="1">
    <citation type="submission" date="2019-10" db="EMBL/GenBank/DDBJ databases">
        <title>Description of Paenibacillus terrestris sp. nov.</title>
        <authorList>
            <person name="Carlier A."/>
            <person name="Qi S."/>
        </authorList>
    </citation>
    <scope>NUCLEOTIDE SEQUENCE [LARGE SCALE GENOMIC DNA]</scope>
    <source>
        <strain evidence="10 11">LMG 31458</strain>
    </source>
</reference>
<keyword evidence="8" id="KW-0812">Transmembrane</keyword>
<evidence type="ECO:0000256" key="7">
    <source>
        <dbReference type="SAM" id="MobiDB-lite"/>
    </source>
</evidence>
<comment type="subcellular location">
    <subcellularLocation>
        <location evidence="1">Cell membrane</location>
        <topology evidence="1">Multi-pass membrane protein</topology>
    </subcellularLocation>
</comment>
<evidence type="ECO:0000256" key="2">
    <source>
        <dbReference type="ARBA" id="ARBA00022475"/>
    </source>
</evidence>
<dbReference type="SUPFAM" id="SSF158472">
    <property type="entry name" value="HAMP domain-like"/>
    <property type="match status" value="1"/>
</dbReference>
<evidence type="ECO:0000256" key="8">
    <source>
        <dbReference type="SAM" id="Phobius"/>
    </source>
</evidence>
<keyword evidence="8" id="KW-1133">Transmembrane helix</keyword>
<evidence type="ECO:0000256" key="1">
    <source>
        <dbReference type="ARBA" id="ARBA00004651"/>
    </source>
</evidence>
<name>A0ABX1Y2R8_9BACL</name>
<dbReference type="SUPFAM" id="SSF55874">
    <property type="entry name" value="ATPase domain of HSP90 chaperone/DNA topoisomerase II/histidine kinase"/>
    <property type="match status" value="1"/>
</dbReference>
<dbReference type="InterPro" id="IPR010559">
    <property type="entry name" value="Sig_transdc_His_kin_internal"/>
</dbReference>
<dbReference type="InterPro" id="IPR003594">
    <property type="entry name" value="HATPase_dom"/>
</dbReference>
<dbReference type="Pfam" id="PF00672">
    <property type="entry name" value="HAMP"/>
    <property type="match status" value="1"/>
</dbReference>
<dbReference type="InterPro" id="IPR036890">
    <property type="entry name" value="HATPase_C_sf"/>
</dbReference>
<feature type="transmembrane region" description="Helical" evidence="8">
    <location>
        <begin position="277"/>
        <end position="296"/>
    </location>
</feature>